<accession>A0A1F7RA28</accession>
<evidence type="ECO:0000313" key="1">
    <source>
        <dbReference type="EMBL" id="OGL38190.1"/>
    </source>
</evidence>
<organism evidence="1 2">
    <name type="scientific">Candidatus Schekmanbacteria bacterium GWA2_38_11</name>
    <dbReference type="NCBI Taxonomy" id="1817876"/>
    <lineage>
        <taxon>Bacteria</taxon>
        <taxon>Candidatus Schekmaniibacteriota</taxon>
    </lineage>
</organism>
<dbReference type="Proteomes" id="UP000178526">
    <property type="component" value="Unassembled WGS sequence"/>
</dbReference>
<dbReference type="AlphaFoldDB" id="A0A1F7RA28"/>
<dbReference type="EMBL" id="MGDB01000154">
    <property type="protein sequence ID" value="OGL38190.1"/>
    <property type="molecule type" value="Genomic_DNA"/>
</dbReference>
<protein>
    <submittedName>
        <fullName evidence="1">Uncharacterized protein</fullName>
    </submittedName>
</protein>
<gene>
    <name evidence="1" type="ORF">A2042_08835</name>
</gene>
<proteinExistence type="predicted"/>
<comment type="caution">
    <text evidence="1">The sequence shown here is derived from an EMBL/GenBank/DDBJ whole genome shotgun (WGS) entry which is preliminary data.</text>
</comment>
<name>A0A1F7RA28_9BACT</name>
<reference evidence="1 2" key="1">
    <citation type="journal article" date="2016" name="Nat. Commun.">
        <title>Thousands of microbial genomes shed light on interconnected biogeochemical processes in an aquifer system.</title>
        <authorList>
            <person name="Anantharaman K."/>
            <person name="Brown C.T."/>
            <person name="Hug L.A."/>
            <person name="Sharon I."/>
            <person name="Castelle C.J."/>
            <person name="Probst A.J."/>
            <person name="Thomas B.C."/>
            <person name="Singh A."/>
            <person name="Wilkins M.J."/>
            <person name="Karaoz U."/>
            <person name="Brodie E.L."/>
            <person name="Williams K.H."/>
            <person name="Hubbard S.S."/>
            <person name="Banfield J.F."/>
        </authorList>
    </citation>
    <scope>NUCLEOTIDE SEQUENCE [LARGE SCALE GENOMIC DNA]</scope>
</reference>
<evidence type="ECO:0000313" key="2">
    <source>
        <dbReference type="Proteomes" id="UP000178526"/>
    </source>
</evidence>
<sequence>MLIPTIPEIPLLFPRFYDLNISKPFYTVKPVCFIDKHSGIIYKKNIKCNNIRIDFKHKKKILL</sequence>